<dbReference type="InterPro" id="IPR053167">
    <property type="entry name" value="Spore_coat_component"/>
</dbReference>
<evidence type="ECO:0000313" key="3">
    <source>
        <dbReference type="Proteomes" id="UP001285263"/>
    </source>
</evidence>
<gene>
    <name evidence="2" type="ORF">SNE35_29400</name>
</gene>
<dbReference type="Pfam" id="PF05229">
    <property type="entry name" value="SCPU"/>
    <property type="match status" value="1"/>
</dbReference>
<evidence type="ECO:0000259" key="1">
    <source>
        <dbReference type="Pfam" id="PF05229"/>
    </source>
</evidence>
<dbReference type="InterPro" id="IPR007893">
    <property type="entry name" value="Spore_coat_U/FanG"/>
</dbReference>
<keyword evidence="3" id="KW-1185">Reference proteome</keyword>
<comment type="caution">
    <text evidence="2">The sequence shown here is derived from an EMBL/GenBank/DDBJ whole genome shotgun (WGS) entry which is preliminary data.</text>
</comment>
<proteinExistence type="predicted"/>
<accession>A0ABU5DSH8</accession>
<dbReference type="EMBL" id="JAXCLA010000011">
    <property type="protein sequence ID" value="MDY0748650.1"/>
    <property type="molecule type" value="Genomic_DNA"/>
</dbReference>
<evidence type="ECO:0000313" key="2">
    <source>
        <dbReference type="EMBL" id="MDY0748650.1"/>
    </source>
</evidence>
<dbReference type="PANTHER" id="PTHR37089">
    <property type="entry name" value="PROTEIN U-RELATED"/>
    <property type="match status" value="1"/>
</dbReference>
<dbReference type="SMART" id="SM00972">
    <property type="entry name" value="SCPU"/>
    <property type="match status" value="1"/>
</dbReference>
<name>A0ABU5DSH8_9BURK</name>
<sequence>MALGSGGSAWALCLPVVCTCTIATTNVAFGNYSPLAFGNTDTSASLKITCGGVVGLLIPFDIALSAGGSGSLTNRRMTSGANTLNYNLYSDPAYTTVWGDGTAAPLVSSGVTLDLLGLAPAQQFWIYGRIPGRQLLAVPGFYVDALSVTVTYY</sequence>
<dbReference type="Proteomes" id="UP001285263">
    <property type="component" value="Unassembled WGS sequence"/>
</dbReference>
<organism evidence="2 3">
    <name type="scientific">Roseateles agri</name>
    <dbReference type="NCBI Taxonomy" id="3098619"/>
    <lineage>
        <taxon>Bacteria</taxon>
        <taxon>Pseudomonadati</taxon>
        <taxon>Pseudomonadota</taxon>
        <taxon>Betaproteobacteria</taxon>
        <taxon>Burkholderiales</taxon>
        <taxon>Sphaerotilaceae</taxon>
        <taxon>Roseateles</taxon>
    </lineage>
</organism>
<protein>
    <submittedName>
        <fullName evidence="2">Spore coat U domain-containing protein</fullName>
    </submittedName>
</protein>
<feature type="domain" description="Spore coat protein U/FanG" evidence="1">
    <location>
        <begin position="16"/>
        <end position="149"/>
    </location>
</feature>
<reference evidence="2 3" key="1">
    <citation type="submission" date="2023-11" db="EMBL/GenBank/DDBJ databases">
        <title>Paucibacter sp. nov., isolated from fresh soil in Korea.</title>
        <authorList>
            <person name="Le N.T.T."/>
        </authorList>
    </citation>
    <scope>NUCLEOTIDE SEQUENCE [LARGE SCALE GENOMIC DNA]</scope>
    <source>
        <strain evidence="2 3">R3-3</strain>
    </source>
</reference>
<dbReference type="RefSeq" id="WP_320426618.1">
    <property type="nucleotide sequence ID" value="NZ_JAXCLA010000011.1"/>
</dbReference>